<evidence type="ECO:0000259" key="1">
    <source>
        <dbReference type="Pfam" id="PF09836"/>
    </source>
</evidence>
<comment type="caution">
    <text evidence="2">The sequence shown here is derived from an EMBL/GenBank/DDBJ whole genome shotgun (WGS) entry which is preliminary data.</text>
</comment>
<dbReference type="Pfam" id="PF09836">
    <property type="entry name" value="DUF2063"/>
    <property type="match status" value="1"/>
</dbReference>
<name>A0ABV0GB90_9BURK</name>
<dbReference type="InterPro" id="IPR018640">
    <property type="entry name" value="DUF2063"/>
</dbReference>
<dbReference type="Proteomes" id="UP001462640">
    <property type="component" value="Unassembled WGS sequence"/>
</dbReference>
<feature type="domain" description="Putative DNA-binding" evidence="1">
    <location>
        <begin position="9"/>
        <end position="96"/>
    </location>
</feature>
<organism evidence="2 3">
    <name type="scientific">Roseateles flavus</name>
    <dbReference type="NCBI Taxonomy" id="3149041"/>
    <lineage>
        <taxon>Bacteria</taxon>
        <taxon>Pseudomonadati</taxon>
        <taxon>Pseudomonadota</taxon>
        <taxon>Betaproteobacteria</taxon>
        <taxon>Burkholderiales</taxon>
        <taxon>Sphaerotilaceae</taxon>
        <taxon>Roseateles</taxon>
    </lineage>
</organism>
<dbReference type="InterPro" id="IPR044922">
    <property type="entry name" value="DUF2063_N_sf"/>
</dbReference>
<protein>
    <submittedName>
        <fullName evidence="2">DNA-binding domain-containing protein</fullName>
    </submittedName>
</protein>
<gene>
    <name evidence="2" type="ORF">ABDJ40_05995</name>
</gene>
<evidence type="ECO:0000313" key="2">
    <source>
        <dbReference type="EMBL" id="MEO3712318.1"/>
    </source>
</evidence>
<sequence>MSDALLASQRQMQALLMDEAPGDPAGLLDAASQRGLAVYRHAYRARLVEALRDNYPVLAQVMGDEDFDALAAAYIKARPSRFASIRWYGVGLADFMASEAEVAHPAFIDVARMDWALRGVFDAADDEALAIESLQQLAPEAWPTLRLQPRASACCLPLDWAIEPAWAVLAGHAQRREAGEAQDDPELPAPEPLAHRLLAWRPQLETRWRSLEPGEGALVEAVFEGADWTRLGEIAVAQWGEAEAPARLVACLQQWVQEGWLRARA</sequence>
<dbReference type="RefSeq" id="WP_347607488.1">
    <property type="nucleotide sequence ID" value="NZ_JBDPZC010000002.1"/>
</dbReference>
<keyword evidence="2" id="KW-0238">DNA-binding</keyword>
<evidence type="ECO:0000313" key="3">
    <source>
        <dbReference type="Proteomes" id="UP001462640"/>
    </source>
</evidence>
<accession>A0ABV0GB90</accession>
<dbReference type="GO" id="GO:0003677">
    <property type="term" value="F:DNA binding"/>
    <property type="evidence" value="ECO:0007669"/>
    <property type="project" value="UniProtKB-KW"/>
</dbReference>
<dbReference type="EMBL" id="JBDPZC010000002">
    <property type="protein sequence ID" value="MEO3712318.1"/>
    <property type="molecule type" value="Genomic_DNA"/>
</dbReference>
<proteinExistence type="predicted"/>
<dbReference type="Gene3D" id="1.10.150.690">
    <property type="entry name" value="DUF2063"/>
    <property type="match status" value="1"/>
</dbReference>
<keyword evidence="3" id="KW-1185">Reference proteome</keyword>
<reference evidence="2 3" key="1">
    <citation type="submission" date="2024-05" db="EMBL/GenBank/DDBJ databases">
        <title>Roseateles sp. 2.12 16S ribosomal RNA gene Genome sequencing and assembly.</title>
        <authorList>
            <person name="Woo H."/>
        </authorList>
    </citation>
    <scope>NUCLEOTIDE SEQUENCE [LARGE SCALE GENOMIC DNA]</scope>
    <source>
        <strain evidence="2 3">2.12</strain>
    </source>
</reference>